<dbReference type="InterPro" id="IPR042269">
    <property type="entry name" value="Ser_carbopepase_S28_SKS"/>
</dbReference>
<dbReference type="InterPro" id="IPR029058">
    <property type="entry name" value="AB_hydrolase_fold"/>
</dbReference>
<evidence type="ECO:0000313" key="10">
    <source>
        <dbReference type="WBParaSite" id="SRAE_1000217800.1"/>
    </source>
</evidence>
<reference evidence="8 9" key="1">
    <citation type="submission" date="2014-09" db="EMBL/GenBank/DDBJ databases">
        <authorList>
            <person name="Martin A.A."/>
        </authorList>
    </citation>
    <scope>NUCLEOTIDE SEQUENCE</scope>
    <source>
        <strain evidence="9">ED321</strain>
        <strain evidence="8">ED321 Heterogonic</strain>
    </source>
</reference>
<keyword evidence="5" id="KW-0720">Serine protease</keyword>
<evidence type="ECO:0000256" key="7">
    <source>
        <dbReference type="SAM" id="SignalP"/>
    </source>
</evidence>
<evidence type="ECO:0000256" key="4">
    <source>
        <dbReference type="ARBA" id="ARBA00022801"/>
    </source>
</evidence>
<accession>A0A090L2J4</accession>
<evidence type="ECO:0000256" key="2">
    <source>
        <dbReference type="ARBA" id="ARBA00022670"/>
    </source>
</evidence>
<dbReference type="PANTHER" id="PTHR11010:SF104">
    <property type="entry name" value="SERINE PROTEASE PCP-1-RELATED"/>
    <property type="match status" value="1"/>
</dbReference>
<dbReference type="GO" id="GO:0006508">
    <property type="term" value="P:proteolysis"/>
    <property type="evidence" value="ECO:0007669"/>
    <property type="project" value="UniProtKB-KW"/>
</dbReference>
<dbReference type="FunFam" id="1.20.120.980:FF:000007">
    <property type="entry name" value="Predicted protein"/>
    <property type="match status" value="1"/>
</dbReference>
<dbReference type="WormBase" id="SRAE_1000217800">
    <property type="protein sequence ID" value="SRP04664"/>
    <property type="gene ID" value="WBGene00258792"/>
</dbReference>
<feature type="signal peptide" evidence="7">
    <location>
        <begin position="1"/>
        <end position="16"/>
    </location>
</feature>
<dbReference type="RefSeq" id="XP_024503123.1">
    <property type="nucleotide sequence ID" value="XM_024649224.1"/>
</dbReference>
<dbReference type="OMA" id="IMWDLAP"/>
<dbReference type="GeneID" id="36376287"/>
<keyword evidence="6" id="KW-0325">Glycoprotein</keyword>
<feature type="chain" id="PRO_5015030420" evidence="7">
    <location>
        <begin position="17"/>
        <end position="567"/>
    </location>
</feature>
<gene>
    <name evidence="8 10 11" type="ORF">SRAE_1000217800</name>
</gene>
<protein>
    <submittedName>
        <fullName evidence="8 10">Lysosomal Pro-X carboxypeptidase</fullName>
    </submittedName>
</protein>
<dbReference type="Gene3D" id="1.20.120.980">
    <property type="entry name" value="Serine carboxypeptidase S28, SKS domain"/>
    <property type="match status" value="1"/>
</dbReference>
<evidence type="ECO:0000256" key="1">
    <source>
        <dbReference type="ARBA" id="ARBA00011079"/>
    </source>
</evidence>
<dbReference type="SUPFAM" id="SSF53474">
    <property type="entry name" value="alpha/beta-Hydrolases"/>
    <property type="match status" value="2"/>
</dbReference>
<evidence type="ECO:0000256" key="6">
    <source>
        <dbReference type="ARBA" id="ARBA00023180"/>
    </source>
</evidence>
<dbReference type="InterPro" id="IPR008758">
    <property type="entry name" value="Peptidase_S28"/>
</dbReference>
<dbReference type="Gene3D" id="3.40.50.1820">
    <property type="entry name" value="alpha/beta hydrolase"/>
    <property type="match status" value="1"/>
</dbReference>
<dbReference type="STRING" id="34506.A0A090L2J4"/>
<evidence type="ECO:0000256" key="3">
    <source>
        <dbReference type="ARBA" id="ARBA00022729"/>
    </source>
</evidence>
<comment type="similarity">
    <text evidence="1">Belongs to the peptidase S28 family.</text>
</comment>
<evidence type="ECO:0000313" key="9">
    <source>
        <dbReference type="Proteomes" id="UP000035682"/>
    </source>
</evidence>
<evidence type="ECO:0000256" key="5">
    <source>
        <dbReference type="ARBA" id="ARBA00022825"/>
    </source>
</evidence>
<evidence type="ECO:0000313" key="8">
    <source>
        <dbReference type="EMBL" id="CEF63922.1"/>
    </source>
</evidence>
<dbReference type="OrthoDB" id="2130629at2759"/>
<dbReference type="WBParaSite" id="SRAE_1000217800.1">
    <property type="protein sequence ID" value="SRAE_1000217800.1"/>
    <property type="gene ID" value="WBGene00258792"/>
</dbReference>
<organism evidence="8">
    <name type="scientific">Strongyloides ratti</name>
    <name type="common">Parasitic roundworm</name>
    <dbReference type="NCBI Taxonomy" id="34506"/>
    <lineage>
        <taxon>Eukaryota</taxon>
        <taxon>Metazoa</taxon>
        <taxon>Ecdysozoa</taxon>
        <taxon>Nematoda</taxon>
        <taxon>Chromadorea</taxon>
        <taxon>Rhabditida</taxon>
        <taxon>Tylenchina</taxon>
        <taxon>Panagrolaimomorpha</taxon>
        <taxon>Strongyloidoidea</taxon>
        <taxon>Strongyloididae</taxon>
        <taxon>Strongyloides</taxon>
    </lineage>
</organism>
<keyword evidence="9" id="KW-1185">Reference proteome</keyword>
<dbReference type="EMBL" id="LN609528">
    <property type="protein sequence ID" value="CEF63922.1"/>
    <property type="molecule type" value="Genomic_DNA"/>
</dbReference>
<keyword evidence="2" id="KW-0645">Protease</keyword>
<dbReference type="AlphaFoldDB" id="A0A090L2J4"/>
<dbReference type="CTD" id="36376287"/>
<evidence type="ECO:0000313" key="11">
    <source>
        <dbReference type="WormBase" id="SRAE_1000217800"/>
    </source>
</evidence>
<dbReference type="MEROPS" id="S28.A17"/>
<sequence length="567" mass="64213">MIKYFLLFIFVSGTIGIHKFPKYAKKPDSSGYYYDTKTFTVPVDEFSESIMDTYDMKYLINDTYYKSGGPMFFYTGNEGFIESFADNTGIMWDLAPLYNALIVFAEHRYYGLPQNRPFGKDSKSSINHIGYLTPNQALADYAKLITYLKNSVYNNTNMKVISFGGSYGGMLSFWFRIKYPHIVDGAWASSAPVIYFEGSHIDWGAFDKITTRTFAASGCNTDMIYKGWIALQNISKTQNGIAWINKNFNIDKKSFLAKPSDVSNVISYIQEAFEYMAMTDYGYSTNFLKLMPGLPVQVACQYLNKTFTDDKDLAMAIYKAAMIYYNYNNPNGTNCVNPQLCGDEGVASLGDPDYWNWQECTSLVITQCSKGPKNDMFLPNCGKGPIDNMLQSCPITFKKINWSAKYLKPTEIPTTFGLTFNSISNVILTTGTYDPWYSGCLKSSMTGMKEAQASRAFYVFEIDGAAHHADLRQPNSCDSPNLVRARFEITRIINCWVNPSDSKCKNFPFSINDFGSFKPQNTDNCSYLHGGYPWGQKETINGVTKSNIISFNNIFLIALITFFYNFF</sequence>
<dbReference type="PANTHER" id="PTHR11010">
    <property type="entry name" value="PROTEASE S28 PRO-X CARBOXYPEPTIDASE-RELATED"/>
    <property type="match status" value="1"/>
</dbReference>
<dbReference type="GO" id="GO:0004180">
    <property type="term" value="F:carboxypeptidase activity"/>
    <property type="evidence" value="ECO:0007669"/>
    <property type="project" value="UniProtKB-KW"/>
</dbReference>
<name>A0A090L2J4_STRRB</name>
<dbReference type="GO" id="GO:0070008">
    <property type="term" value="F:serine-type exopeptidase activity"/>
    <property type="evidence" value="ECO:0007669"/>
    <property type="project" value="InterPro"/>
</dbReference>
<keyword evidence="4" id="KW-0378">Hydrolase</keyword>
<keyword evidence="8" id="KW-0121">Carboxypeptidase</keyword>
<dbReference type="Pfam" id="PF05577">
    <property type="entry name" value="Peptidase_S28"/>
    <property type="match status" value="1"/>
</dbReference>
<reference evidence="10" key="2">
    <citation type="submission" date="2020-12" db="UniProtKB">
        <authorList>
            <consortium name="WormBaseParasite"/>
        </authorList>
    </citation>
    <scope>IDENTIFICATION</scope>
</reference>
<keyword evidence="3 7" id="KW-0732">Signal</keyword>
<dbReference type="Proteomes" id="UP000035682">
    <property type="component" value="Unplaced"/>
</dbReference>
<dbReference type="GO" id="GO:0008239">
    <property type="term" value="F:dipeptidyl-peptidase activity"/>
    <property type="evidence" value="ECO:0007669"/>
    <property type="project" value="TreeGrafter"/>
</dbReference>
<proteinExistence type="inferred from homology"/>
<dbReference type="eggNOG" id="KOG2183">
    <property type="taxonomic scope" value="Eukaryota"/>
</dbReference>